<proteinExistence type="predicted"/>
<gene>
    <name evidence="1" type="ORF">SSLN_LOCUS6911</name>
</gene>
<dbReference type="AlphaFoldDB" id="A0A183SRR3"/>
<dbReference type="WBParaSite" id="SSLN_0000713001-mRNA-1">
    <property type="protein sequence ID" value="SSLN_0000713001-mRNA-1"/>
    <property type="gene ID" value="SSLN_0000713001"/>
</dbReference>
<organism evidence="3">
    <name type="scientific">Schistocephalus solidus</name>
    <name type="common">Tapeworm</name>
    <dbReference type="NCBI Taxonomy" id="70667"/>
    <lineage>
        <taxon>Eukaryota</taxon>
        <taxon>Metazoa</taxon>
        <taxon>Spiralia</taxon>
        <taxon>Lophotrochozoa</taxon>
        <taxon>Platyhelminthes</taxon>
        <taxon>Cestoda</taxon>
        <taxon>Eucestoda</taxon>
        <taxon>Diphyllobothriidea</taxon>
        <taxon>Diphyllobothriidae</taxon>
        <taxon>Schistocephalus</taxon>
    </lineage>
</organism>
<evidence type="ECO:0000313" key="3">
    <source>
        <dbReference type="WBParaSite" id="SSLN_0000713001-mRNA-1"/>
    </source>
</evidence>
<accession>A0A183SRR3</accession>
<dbReference type="Proteomes" id="UP000275846">
    <property type="component" value="Unassembled WGS sequence"/>
</dbReference>
<dbReference type="EMBL" id="UYSU01033902">
    <property type="protein sequence ID" value="VDL93296.1"/>
    <property type="molecule type" value="Genomic_DNA"/>
</dbReference>
<evidence type="ECO:0000313" key="1">
    <source>
        <dbReference type="EMBL" id="VDL93296.1"/>
    </source>
</evidence>
<reference evidence="1 2" key="2">
    <citation type="submission" date="2018-11" db="EMBL/GenBank/DDBJ databases">
        <authorList>
            <consortium name="Pathogen Informatics"/>
        </authorList>
    </citation>
    <scope>NUCLEOTIDE SEQUENCE [LARGE SCALE GENOMIC DNA]</scope>
    <source>
        <strain evidence="1 2">NST_G2</strain>
    </source>
</reference>
<reference evidence="3" key="1">
    <citation type="submission" date="2016-06" db="UniProtKB">
        <authorList>
            <consortium name="WormBaseParasite"/>
        </authorList>
    </citation>
    <scope>IDENTIFICATION</scope>
</reference>
<sequence>MRPTGSPPSRPFQRAHAANAHSACAQCNDNPTTSTFSTTASDPKMMTTLTTDTHFIDASSPTITNAILPPPPPGPIMATINTCPTPATTEANADYLPPATSSTRARLVRERFTCC</sequence>
<protein>
    <submittedName>
        <fullName evidence="1 3">Uncharacterized protein</fullName>
    </submittedName>
</protein>
<keyword evidence="2" id="KW-1185">Reference proteome</keyword>
<evidence type="ECO:0000313" key="2">
    <source>
        <dbReference type="Proteomes" id="UP000275846"/>
    </source>
</evidence>
<name>A0A183SRR3_SCHSO</name>